<name>A0A5M6DC93_9BACT</name>
<dbReference type="Pfam" id="PF01048">
    <property type="entry name" value="PNP_UDP_1"/>
    <property type="match status" value="1"/>
</dbReference>
<gene>
    <name evidence="3" type="primary">mqnB</name>
    <name evidence="3" type="ORF">FYK55_05765</name>
</gene>
<dbReference type="GO" id="GO:0008782">
    <property type="term" value="F:adenosylhomocysteine nucleosidase activity"/>
    <property type="evidence" value="ECO:0007669"/>
    <property type="project" value="TreeGrafter"/>
</dbReference>
<accession>A0A5M6DC93</accession>
<evidence type="ECO:0000256" key="1">
    <source>
        <dbReference type="NCBIfam" id="TIGR03664"/>
    </source>
</evidence>
<dbReference type="Gene3D" id="3.40.50.1580">
    <property type="entry name" value="Nucleoside phosphorylase domain"/>
    <property type="match status" value="1"/>
</dbReference>
<dbReference type="NCBIfam" id="TIGR03664">
    <property type="entry name" value="fut_nucase"/>
    <property type="match status" value="1"/>
</dbReference>
<keyword evidence="3" id="KW-0326">Glycosidase</keyword>
<dbReference type="GO" id="GO:0008930">
    <property type="term" value="F:methylthioadenosine nucleosidase activity"/>
    <property type="evidence" value="ECO:0007669"/>
    <property type="project" value="TreeGrafter"/>
</dbReference>
<sequence>MPDLILVPTDRERERIANAISTHDSRWRCCTIGFGVIAAGVAAAAELSRHRPSRVILAGIAGLYRDRAGGVFRLGDAACFDSVWIDGIGVGQGDAFIDAVAMGWNWFSEDRSTTSLTLAPIAQPAESINASRPDLPRPALLTVCSASANERESSWRRDRFPQVLGEDMESFAVAFACRAAGVPLTVVRGFSNWVGDRNHGHWKIDQALDRVAETIAPLVTSP</sequence>
<dbReference type="GO" id="GO:0005829">
    <property type="term" value="C:cytosol"/>
    <property type="evidence" value="ECO:0007669"/>
    <property type="project" value="TreeGrafter"/>
</dbReference>
<feature type="domain" description="Nucleoside phosphorylase" evidence="2">
    <location>
        <begin position="29"/>
        <end position="219"/>
    </location>
</feature>
<protein>
    <recommendedName>
        <fullName evidence="1">Futalosine hydrolase</fullName>
        <ecNumber evidence="1">3.2.2.26</ecNumber>
    </recommendedName>
</protein>
<dbReference type="PANTHER" id="PTHR46832">
    <property type="entry name" value="5'-METHYLTHIOADENOSINE/S-ADENOSYLHOMOCYSTEINE NUCLEOSIDASE"/>
    <property type="match status" value="1"/>
</dbReference>
<keyword evidence="4" id="KW-1185">Reference proteome</keyword>
<reference evidence="3 4" key="1">
    <citation type="submission" date="2019-08" db="EMBL/GenBank/DDBJ databases">
        <authorList>
            <person name="Dhanesh K."/>
            <person name="Kumar G."/>
            <person name="Sasikala C."/>
            <person name="Venkata Ramana C."/>
        </authorList>
    </citation>
    <scope>NUCLEOTIDE SEQUENCE [LARGE SCALE GENOMIC DNA]</scope>
    <source>
        <strain evidence="3 4">JC645</strain>
    </source>
</reference>
<dbReference type="GO" id="GO:0019284">
    <property type="term" value="P:L-methionine salvage from S-adenosylmethionine"/>
    <property type="evidence" value="ECO:0007669"/>
    <property type="project" value="TreeGrafter"/>
</dbReference>
<comment type="caution">
    <text evidence="3">The sequence shown here is derived from an EMBL/GenBank/DDBJ whole genome shotgun (WGS) entry which is preliminary data.</text>
</comment>
<keyword evidence="3" id="KW-0378">Hydrolase</keyword>
<dbReference type="AlphaFoldDB" id="A0A5M6DC93"/>
<organism evidence="3 4">
    <name type="scientific">Roseiconus nitratireducens</name>
    <dbReference type="NCBI Taxonomy" id="2605748"/>
    <lineage>
        <taxon>Bacteria</taxon>
        <taxon>Pseudomonadati</taxon>
        <taxon>Planctomycetota</taxon>
        <taxon>Planctomycetia</taxon>
        <taxon>Pirellulales</taxon>
        <taxon>Pirellulaceae</taxon>
        <taxon>Roseiconus</taxon>
    </lineage>
</organism>
<proteinExistence type="predicted"/>
<dbReference type="RefSeq" id="WP_150075449.1">
    <property type="nucleotide sequence ID" value="NZ_VWOX01000003.1"/>
</dbReference>
<dbReference type="InterPro" id="IPR000845">
    <property type="entry name" value="Nucleoside_phosphorylase_d"/>
</dbReference>
<evidence type="ECO:0000259" key="2">
    <source>
        <dbReference type="Pfam" id="PF01048"/>
    </source>
</evidence>
<evidence type="ECO:0000313" key="3">
    <source>
        <dbReference type="EMBL" id="KAA5545181.1"/>
    </source>
</evidence>
<dbReference type="InterPro" id="IPR019963">
    <property type="entry name" value="FL_hydrolase_MqnB"/>
</dbReference>
<evidence type="ECO:0000313" key="4">
    <source>
        <dbReference type="Proteomes" id="UP000324479"/>
    </source>
</evidence>
<dbReference type="Proteomes" id="UP000324479">
    <property type="component" value="Unassembled WGS sequence"/>
</dbReference>
<dbReference type="PANTHER" id="PTHR46832:SF2">
    <property type="entry name" value="FUTALOSINE HYDROLASE"/>
    <property type="match status" value="1"/>
</dbReference>
<dbReference type="InterPro" id="IPR035994">
    <property type="entry name" value="Nucleoside_phosphorylase_sf"/>
</dbReference>
<dbReference type="GO" id="GO:0009234">
    <property type="term" value="P:menaquinone biosynthetic process"/>
    <property type="evidence" value="ECO:0007669"/>
    <property type="project" value="UniProtKB-UniRule"/>
</dbReference>
<dbReference type="GO" id="GO:0009116">
    <property type="term" value="P:nucleoside metabolic process"/>
    <property type="evidence" value="ECO:0007669"/>
    <property type="project" value="InterPro"/>
</dbReference>
<dbReference type="EMBL" id="VWOX01000003">
    <property type="protein sequence ID" value="KAA5545181.1"/>
    <property type="molecule type" value="Genomic_DNA"/>
</dbReference>
<dbReference type="EC" id="3.2.2.26" evidence="1"/>
<dbReference type="SUPFAM" id="SSF53167">
    <property type="entry name" value="Purine and uridine phosphorylases"/>
    <property type="match status" value="1"/>
</dbReference>